<feature type="domain" description="ABC transmembrane type-1" evidence="9">
    <location>
        <begin position="20"/>
        <end position="208"/>
    </location>
</feature>
<evidence type="ECO:0000256" key="4">
    <source>
        <dbReference type="ARBA" id="ARBA00022475"/>
    </source>
</evidence>
<sequence>MYHFNFTPVFDNFYLLLYGAWLTVRLSFVAMILGLVVSVLGAVARTSRYKILRGLVGAYVEIIRNTPFLIQIFFLFFGLPAVGIALNPNVAALVALVINVGAYGTEITRAGIESVPHGQVEAGRALGLEPVQIFRYVVLKPALRNVYPAMTSQFIYLMLTSSVVSTISANDLASAGADLNAKTFASFEIYLVITAMYLVLSLLFSGLFRLVQHTLFNYPASR</sequence>
<dbReference type="InterPro" id="IPR010065">
    <property type="entry name" value="AA_ABC_transptr_permease_3TM"/>
</dbReference>
<evidence type="ECO:0000256" key="5">
    <source>
        <dbReference type="ARBA" id="ARBA00022692"/>
    </source>
</evidence>
<keyword evidence="6 8" id="KW-1133">Transmembrane helix</keyword>
<evidence type="ECO:0000256" key="6">
    <source>
        <dbReference type="ARBA" id="ARBA00022989"/>
    </source>
</evidence>
<dbReference type="OrthoDB" id="9814550at2"/>
<dbReference type="eggNOG" id="COG0765">
    <property type="taxonomic scope" value="Bacteria"/>
</dbReference>
<dbReference type="GO" id="GO:0006865">
    <property type="term" value="P:amino acid transport"/>
    <property type="evidence" value="ECO:0007669"/>
    <property type="project" value="TreeGrafter"/>
</dbReference>
<dbReference type="AlphaFoldDB" id="A0A074JVS6"/>
<comment type="subcellular location">
    <subcellularLocation>
        <location evidence="1">Cell inner membrane</location>
        <topology evidence="1">Multi-pass membrane protein</topology>
    </subcellularLocation>
    <subcellularLocation>
        <location evidence="8">Cell membrane</location>
        <topology evidence="8">Multi-pass membrane protein</topology>
    </subcellularLocation>
</comment>
<feature type="transmembrane region" description="Helical" evidence="8">
    <location>
        <begin position="65"/>
        <end position="86"/>
    </location>
</feature>
<keyword evidence="4" id="KW-1003">Cell membrane</keyword>
<evidence type="ECO:0000256" key="2">
    <source>
        <dbReference type="ARBA" id="ARBA00010072"/>
    </source>
</evidence>
<keyword evidence="7 8" id="KW-0472">Membrane</keyword>
<keyword evidence="11" id="KW-1185">Reference proteome</keyword>
<organism evidence="10 11">
    <name type="scientific">Thioclava indica</name>
    <dbReference type="NCBI Taxonomy" id="1353528"/>
    <lineage>
        <taxon>Bacteria</taxon>
        <taxon>Pseudomonadati</taxon>
        <taxon>Pseudomonadota</taxon>
        <taxon>Alphaproteobacteria</taxon>
        <taxon>Rhodobacterales</taxon>
        <taxon>Paracoccaceae</taxon>
        <taxon>Thioclava</taxon>
    </lineage>
</organism>
<feature type="transmembrane region" description="Helical" evidence="8">
    <location>
        <begin position="154"/>
        <end position="177"/>
    </location>
</feature>
<dbReference type="InterPro" id="IPR000515">
    <property type="entry name" value="MetI-like"/>
</dbReference>
<keyword evidence="5 8" id="KW-0812">Transmembrane</keyword>
<name>A0A074JVS6_9RHOB</name>
<gene>
    <name evidence="10" type="ORF">DT23_14875</name>
</gene>
<proteinExistence type="inferred from homology"/>
<dbReference type="PANTHER" id="PTHR30614:SF35">
    <property type="entry name" value="ABC TRANSPORTER PERMEASE PROTEIN"/>
    <property type="match status" value="1"/>
</dbReference>
<dbReference type="PROSITE" id="PS50928">
    <property type="entry name" value="ABC_TM1"/>
    <property type="match status" value="1"/>
</dbReference>
<dbReference type="SUPFAM" id="SSF161098">
    <property type="entry name" value="MetI-like"/>
    <property type="match status" value="1"/>
</dbReference>
<evidence type="ECO:0000313" key="10">
    <source>
        <dbReference type="EMBL" id="KEO60005.1"/>
    </source>
</evidence>
<dbReference type="GO" id="GO:0043190">
    <property type="term" value="C:ATP-binding cassette (ABC) transporter complex"/>
    <property type="evidence" value="ECO:0007669"/>
    <property type="project" value="InterPro"/>
</dbReference>
<feature type="transmembrane region" description="Helical" evidence="8">
    <location>
        <begin position="189"/>
        <end position="211"/>
    </location>
</feature>
<feature type="transmembrane region" description="Helical" evidence="8">
    <location>
        <begin position="20"/>
        <end position="44"/>
    </location>
</feature>
<comment type="similarity">
    <text evidence="2">Belongs to the binding-protein-dependent transport system permease family. HisMQ subfamily.</text>
</comment>
<dbReference type="GO" id="GO:0022857">
    <property type="term" value="F:transmembrane transporter activity"/>
    <property type="evidence" value="ECO:0007669"/>
    <property type="project" value="InterPro"/>
</dbReference>
<comment type="caution">
    <text evidence="10">The sequence shown here is derived from an EMBL/GenBank/DDBJ whole genome shotgun (WGS) entry which is preliminary data.</text>
</comment>
<dbReference type="Gene3D" id="1.10.3720.10">
    <property type="entry name" value="MetI-like"/>
    <property type="match status" value="1"/>
</dbReference>
<protein>
    <submittedName>
        <fullName evidence="10">ABC transporter permease</fullName>
    </submittedName>
</protein>
<dbReference type="EMBL" id="AUNB01000025">
    <property type="protein sequence ID" value="KEO60005.1"/>
    <property type="molecule type" value="Genomic_DNA"/>
</dbReference>
<evidence type="ECO:0000313" key="11">
    <source>
        <dbReference type="Proteomes" id="UP000027471"/>
    </source>
</evidence>
<keyword evidence="3 8" id="KW-0813">Transport</keyword>
<dbReference type="NCBIfam" id="TIGR01726">
    <property type="entry name" value="HEQRo_perm_3TM"/>
    <property type="match status" value="1"/>
</dbReference>
<evidence type="ECO:0000256" key="7">
    <source>
        <dbReference type="ARBA" id="ARBA00023136"/>
    </source>
</evidence>
<dbReference type="PANTHER" id="PTHR30614">
    <property type="entry name" value="MEMBRANE COMPONENT OF AMINO ACID ABC TRANSPORTER"/>
    <property type="match status" value="1"/>
</dbReference>
<evidence type="ECO:0000259" key="9">
    <source>
        <dbReference type="PROSITE" id="PS50928"/>
    </source>
</evidence>
<dbReference type="RefSeq" id="WP_038130588.1">
    <property type="nucleotide sequence ID" value="NZ_AUNB01000025.1"/>
</dbReference>
<reference evidence="10 11" key="1">
    <citation type="journal article" date="2015" name="Antonie Van Leeuwenhoek">
        <title>Thioclava indica sp. nov., isolated from surface seawater of the Indian Ocean.</title>
        <authorList>
            <person name="Liu Y."/>
            <person name="Lai Q."/>
            <person name="Du J."/>
            <person name="Xu H."/>
            <person name="Jiang L."/>
            <person name="Shao Z."/>
        </authorList>
    </citation>
    <scope>NUCLEOTIDE SEQUENCE [LARGE SCALE GENOMIC DNA]</scope>
    <source>
        <strain evidence="10 11">DT23-4</strain>
    </source>
</reference>
<evidence type="ECO:0000256" key="3">
    <source>
        <dbReference type="ARBA" id="ARBA00022448"/>
    </source>
</evidence>
<dbReference type="InterPro" id="IPR043429">
    <property type="entry name" value="ArtM/GltK/GlnP/TcyL/YhdX-like"/>
</dbReference>
<evidence type="ECO:0000256" key="8">
    <source>
        <dbReference type="RuleBase" id="RU363032"/>
    </source>
</evidence>
<dbReference type="Pfam" id="PF00528">
    <property type="entry name" value="BPD_transp_1"/>
    <property type="match status" value="1"/>
</dbReference>
<dbReference type="InterPro" id="IPR035906">
    <property type="entry name" value="MetI-like_sf"/>
</dbReference>
<dbReference type="STRING" id="1353528.DT23_14875"/>
<dbReference type="CDD" id="cd06261">
    <property type="entry name" value="TM_PBP2"/>
    <property type="match status" value="1"/>
</dbReference>
<accession>A0A074JVS6</accession>
<dbReference type="Proteomes" id="UP000027471">
    <property type="component" value="Unassembled WGS sequence"/>
</dbReference>
<evidence type="ECO:0000256" key="1">
    <source>
        <dbReference type="ARBA" id="ARBA00004429"/>
    </source>
</evidence>